<dbReference type="GeneID" id="22111223"/>
<reference evidence="1 2" key="1">
    <citation type="submission" date="2014-09" db="EMBL/GenBank/DDBJ databases">
        <authorList>
            <person name="Lapin J.S."/>
            <person name="Pope W.H."/>
            <person name="Hua J."/>
            <person name="Ford M.E."/>
            <person name="Conway J.F."/>
            <person name="Hatfull G.F."/>
            <person name="Hendrix R.W."/>
        </authorList>
    </citation>
    <scope>NUCLEOTIDE SEQUENCE [LARGE SCALE GENOMIC DNA]</scope>
</reference>
<keyword evidence="2" id="KW-1185">Reference proteome</keyword>
<gene>
    <name evidence="1" type="primary">183</name>
    <name evidence="1" type="ORF">PBI_121Q_183</name>
</gene>
<evidence type="ECO:0000313" key="1">
    <source>
        <dbReference type="EMBL" id="AIT14073.1"/>
    </source>
</evidence>
<dbReference type="KEGG" id="vg:22111223"/>
<dbReference type="RefSeq" id="YP_009101770.1">
    <property type="nucleotide sequence ID" value="NC_025447.1"/>
</dbReference>
<dbReference type="Proteomes" id="UP000029889">
    <property type="component" value="Segment"/>
</dbReference>
<evidence type="ECO:0000313" key="2">
    <source>
        <dbReference type="Proteomes" id="UP000029889"/>
    </source>
</evidence>
<sequence>MNLYLVEGLVQVYKPEGEGQRFSHVEEFKYVVQADGQYDAEIQVDESFRKKNEIGKFQYQNLQYKVWPSIND</sequence>
<proteinExistence type="predicted"/>
<protein>
    <submittedName>
        <fullName evidence="1">Uncharacterized protein</fullName>
    </submittedName>
</protein>
<accession>A0A097EXD4</accession>
<organism evidence="1 2">
    <name type="scientific">Escherichia phage 121Q</name>
    <dbReference type="NCBI Taxonomy" id="1555202"/>
    <lineage>
        <taxon>Viruses</taxon>
        <taxon>Duplodnaviria</taxon>
        <taxon>Heunggongvirae</taxon>
        <taxon>Uroviricota</taxon>
        <taxon>Caudoviricetes</taxon>
        <taxon>Asteriusvirus</taxon>
        <taxon>Asteriusvirus av121Q</taxon>
    </lineage>
</organism>
<name>A0A097EXD4_9CAUD</name>
<dbReference type="EMBL" id="KM507819">
    <property type="protein sequence ID" value="AIT14073.1"/>
    <property type="molecule type" value="Genomic_DNA"/>
</dbReference>